<organism evidence="1 2">
    <name type="scientific">Hydrotalea sandarakina</name>
    <dbReference type="NCBI Taxonomy" id="1004304"/>
    <lineage>
        <taxon>Bacteria</taxon>
        <taxon>Pseudomonadati</taxon>
        <taxon>Bacteroidota</taxon>
        <taxon>Chitinophagia</taxon>
        <taxon>Chitinophagales</taxon>
        <taxon>Chitinophagaceae</taxon>
        <taxon>Hydrotalea</taxon>
    </lineage>
</organism>
<sequence length="352" mass="41158">MYDFNYSLSSKILHQIALGNKSVMELSFDWETAFQKNKFANSENAVIVTGLARSGTTILMRALYETESFTCLTYNDMPFVLMPGVWSKMKVQKNKTVEEKERAHADGIMVSINSPEAFEEIFWKCFCGNDYIRKSFLVPHEPNNEVLQKFQLFIKHVLLNSNTTNNAKRYLSKNNNQLLRLPALMANMPQATFVIPFRLPVAHAFSLLKQHKHFTQMQKQNGFVLKYMNWLGHYEFGMGHKPFIWNDHQYNILQQFSIEDINYWLVCWKNYYERVLSLVGNNAVPICYEDLSIHNAEQFQHLLKRIEIPIKQSTLIFKNANFPVKEKIDDSLLKACMFVYEALRDKAMQACK</sequence>
<dbReference type="InterPro" id="IPR027417">
    <property type="entry name" value="P-loop_NTPase"/>
</dbReference>
<accession>A0A2W7RNN6</accession>
<protein>
    <submittedName>
        <fullName evidence="1">Sulfotransferase family protein</fullName>
    </submittedName>
</protein>
<dbReference type="OrthoDB" id="1441538at2"/>
<keyword evidence="2" id="KW-1185">Reference proteome</keyword>
<dbReference type="AlphaFoldDB" id="A0A2W7RNN6"/>
<dbReference type="GO" id="GO:0016740">
    <property type="term" value="F:transferase activity"/>
    <property type="evidence" value="ECO:0007669"/>
    <property type="project" value="UniProtKB-KW"/>
</dbReference>
<dbReference type="Proteomes" id="UP000249720">
    <property type="component" value="Unassembled WGS sequence"/>
</dbReference>
<gene>
    <name evidence="1" type="ORF">LX80_01891</name>
</gene>
<comment type="caution">
    <text evidence="1">The sequence shown here is derived from an EMBL/GenBank/DDBJ whole genome shotgun (WGS) entry which is preliminary data.</text>
</comment>
<dbReference type="Gene3D" id="3.40.50.300">
    <property type="entry name" value="P-loop containing nucleotide triphosphate hydrolases"/>
    <property type="match status" value="1"/>
</dbReference>
<dbReference type="EMBL" id="QKZV01000005">
    <property type="protein sequence ID" value="PZX62408.1"/>
    <property type="molecule type" value="Genomic_DNA"/>
</dbReference>
<keyword evidence="1" id="KW-0808">Transferase</keyword>
<dbReference type="Pfam" id="PF13469">
    <property type="entry name" value="Sulfotransfer_3"/>
    <property type="match status" value="1"/>
</dbReference>
<dbReference type="SUPFAM" id="SSF52540">
    <property type="entry name" value="P-loop containing nucleoside triphosphate hydrolases"/>
    <property type="match status" value="1"/>
</dbReference>
<dbReference type="RefSeq" id="WP_111295614.1">
    <property type="nucleotide sequence ID" value="NZ_QKZV01000005.1"/>
</dbReference>
<reference evidence="1 2" key="1">
    <citation type="submission" date="2018-06" db="EMBL/GenBank/DDBJ databases">
        <title>Genomic Encyclopedia of Archaeal and Bacterial Type Strains, Phase II (KMG-II): from individual species to whole genera.</title>
        <authorList>
            <person name="Goeker M."/>
        </authorList>
    </citation>
    <scope>NUCLEOTIDE SEQUENCE [LARGE SCALE GENOMIC DNA]</scope>
    <source>
        <strain evidence="1 2">DSM 23241</strain>
    </source>
</reference>
<evidence type="ECO:0000313" key="2">
    <source>
        <dbReference type="Proteomes" id="UP000249720"/>
    </source>
</evidence>
<name>A0A2W7RNN6_9BACT</name>
<evidence type="ECO:0000313" key="1">
    <source>
        <dbReference type="EMBL" id="PZX62408.1"/>
    </source>
</evidence>
<proteinExistence type="predicted"/>